<feature type="region of interest" description="Disordered" evidence="1">
    <location>
        <begin position="32"/>
        <end position="94"/>
    </location>
</feature>
<proteinExistence type="predicted"/>
<keyword evidence="3" id="KW-1185">Reference proteome</keyword>
<protein>
    <submittedName>
        <fullName evidence="2">Uncharacterized protein</fullName>
    </submittedName>
</protein>
<evidence type="ECO:0000313" key="2">
    <source>
        <dbReference type="EMBL" id="KAK8024039.1"/>
    </source>
</evidence>
<gene>
    <name evidence="2" type="ORF">PG993_012105</name>
</gene>
<dbReference type="Proteomes" id="UP001444661">
    <property type="component" value="Unassembled WGS sequence"/>
</dbReference>
<feature type="compositionally biased region" description="Low complexity" evidence="1">
    <location>
        <begin position="53"/>
        <end position="73"/>
    </location>
</feature>
<reference evidence="2 3" key="1">
    <citation type="submission" date="2023-01" db="EMBL/GenBank/DDBJ databases">
        <title>Analysis of 21 Apiospora genomes using comparative genomics revels a genus with tremendous synthesis potential of carbohydrate active enzymes and secondary metabolites.</title>
        <authorList>
            <person name="Sorensen T."/>
        </authorList>
    </citation>
    <scope>NUCLEOTIDE SEQUENCE [LARGE SCALE GENOMIC DNA]</scope>
    <source>
        <strain evidence="2 3">CBS 33761</strain>
    </source>
</reference>
<comment type="caution">
    <text evidence="2">The sequence shown here is derived from an EMBL/GenBank/DDBJ whole genome shotgun (WGS) entry which is preliminary data.</text>
</comment>
<dbReference type="EMBL" id="JAQQWK010000011">
    <property type="protein sequence ID" value="KAK8024039.1"/>
    <property type="molecule type" value="Genomic_DNA"/>
</dbReference>
<name>A0ABR1S1I5_9PEZI</name>
<accession>A0ABR1S1I5</accession>
<evidence type="ECO:0000256" key="1">
    <source>
        <dbReference type="SAM" id="MobiDB-lite"/>
    </source>
</evidence>
<organism evidence="2 3">
    <name type="scientific">Apiospora rasikravindrae</name>
    <dbReference type="NCBI Taxonomy" id="990691"/>
    <lineage>
        <taxon>Eukaryota</taxon>
        <taxon>Fungi</taxon>
        <taxon>Dikarya</taxon>
        <taxon>Ascomycota</taxon>
        <taxon>Pezizomycotina</taxon>
        <taxon>Sordariomycetes</taxon>
        <taxon>Xylariomycetidae</taxon>
        <taxon>Amphisphaeriales</taxon>
        <taxon>Apiosporaceae</taxon>
        <taxon>Apiospora</taxon>
    </lineage>
</organism>
<sequence length="182" mass="20198">MTGLLSPSFVHGKVEPKQHLVPVVNTEPAILPPLQSSQSISGEPPSLPPPPLIDYISPTQQQQSPTQYHHPQYNSYSSQVPDYGKPDHHQQQQQQQYEGLYTLHHGQHGAGTAAAQISPQVANTYDQNQAFIPDYHNLMSTTNDGFNLQLQQLMGVHWNAPDAMAPLYNQHHLADMSTQPPT</sequence>
<evidence type="ECO:0000313" key="3">
    <source>
        <dbReference type="Proteomes" id="UP001444661"/>
    </source>
</evidence>